<evidence type="ECO:0000313" key="2">
    <source>
        <dbReference type="Proteomes" id="UP000265000"/>
    </source>
</evidence>
<dbReference type="SUPFAM" id="SSF56436">
    <property type="entry name" value="C-type lectin-like"/>
    <property type="match status" value="1"/>
</dbReference>
<dbReference type="InterPro" id="IPR016187">
    <property type="entry name" value="CTDL_fold"/>
</dbReference>
<sequence>RSGFGSNSVFMLSCSPELMQVSAVGHINVLLSSFRFKKLQTESRRAELISVVSERNCSSCQKRWYHSQSSCYSVNNAEPLNQKTWEEAREICRGKISDLTVVGDEEEKVKTEL</sequence>
<dbReference type="Ensembl" id="ENSFHET00000006136.1">
    <property type="protein sequence ID" value="ENSFHEP00000006058.1"/>
    <property type="gene ID" value="ENSFHEG00000000189.1"/>
</dbReference>
<organism evidence="1 2">
    <name type="scientific">Fundulus heteroclitus</name>
    <name type="common">Killifish</name>
    <name type="synonym">Mummichog</name>
    <dbReference type="NCBI Taxonomy" id="8078"/>
    <lineage>
        <taxon>Eukaryota</taxon>
        <taxon>Metazoa</taxon>
        <taxon>Chordata</taxon>
        <taxon>Craniata</taxon>
        <taxon>Vertebrata</taxon>
        <taxon>Euteleostomi</taxon>
        <taxon>Actinopterygii</taxon>
        <taxon>Neopterygii</taxon>
        <taxon>Teleostei</taxon>
        <taxon>Neoteleostei</taxon>
        <taxon>Acanthomorphata</taxon>
        <taxon>Ovalentaria</taxon>
        <taxon>Atherinomorphae</taxon>
        <taxon>Cyprinodontiformes</taxon>
        <taxon>Fundulidae</taxon>
        <taxon>Fundulus</taxon>
    </lineage>
</organism>
<dbReference type="InterPro" id="IPR016186">
    <property type="entry name" value="C-type_lectin-like/link_sf"/>
</dbReference>
<reference evidence="1" key="2">
    <citation type="submission" date="2025-09" db="UniProtKB">
        <authorList>
            <consortium name="Ensembl"/>
        </authorList>
    </citation>
    <scope>IDENTIFICATION</scope>
</reference>
<protein>
    <recommendedName>
        <fullName evidence="3">C-type lectin domain-containing protein</fullName>
    </recommendedName>
</protein>
<proteinExistence type="predicted"/>
<dbReference type="AlphaFoldDB" id="A0A3Q2SZ08"/>
<keyword evidence="2" id="KW-1185">Reference proteome</keyword>
<dbReference type="GeneTree" id="ENSGT01000000214996"/>
<name>A0A3Q2SZ08_FUNHE</name>
<evidence type="ECO:0000313" key="1">
    <source>
        <dbReference type="Ensembl" id="ENSFHEP00000006058.1"/>
    </source>
</evidence>
<dbReference type="Proteomes" id="UP000265000">
    <property type="component" value="Unplaced"/>
</dbReference>
<reference evidence="1" key="1">
    <citation type="submission" date="2025-08" db="UniProtKB">
        <authorList>
            <consortium name="Ensembl"/>
        </authorList>
    </citation>
    <scope>IDENTIFICATION</scope>
</reference>
<dbReference type="Gene3D" id="3.10.100.10">
    <property type="entry name" value="Mannose-Binding Protein A, subunit A"/>
    <property type="match status" value="1"/>
</dbReference>
<accession>A0A3Q2SZ08</accession>
<evidence type="ECO:0008006" key="3">
    <source>
        <dbReference type="Google" id="ProtNLM"/>
    </source>
</evidence>